<evidence type="ECO:0000256" key="1">
    <source>
        <dbReference type="ARBA" id="ARBA00008959"/>
    </source>
</evidence>
<dbReference type="PANTHER" id="PTHR13779:SF7">
    <property type="entry name" value="ATPASE WRNIP1"/>
    <property type="match status" value="1"/>
</dbReference>
<dbReference type="InterPro" id="IPR008921">
    <property type="entry name" value="DNA_pol3_clamp-load_cplx_C"/>
</dbReference>
<dbReference type="Proteomes" id="UP001501842">
    <property type="component" value="Unassembled WGS sequence"/>
</dbReference>
<dbReference type="InterPro" id="IPR032423">
    <property type="entry name" value="AAA_assoc_2"/>
</dbReference>
<evidence type="ECO:0000259" key="4">
    <source>
        <dbReference type="SMART" id="SM00382"/>
    </source>
</evidence>
<dbReference type="Gene3D" id="3.40.50.300">
    <property type="entry name" value="P-loop containing nucleotide triphosphate hydrolases"/>
    <property type="match status" value="1"/>
</dbReference>
<dbReference type="EMBL" id="BAAATZ010000030">
    <property type="protein sequence ID" value="GAA2735829.1"/>
    <property type="molecule type" value="Genomic_DNA"/>
</dbReference>
<dbReference type="SUPFAM" id="SSF48019">
    <property type="entry name" value="post-AAA+ oligomerization domain-like"/>
    <property type="match status" value="1"/>
</dbReference>
<dbReference type="Gene3D" id="1.10.8.60">
    <property type="match status" value="1"/>
</dbReference>
<dbReference type="Pfam" id="PF00004">
    <property type="entry name" value="AAA"/>
    <property type="match status" value="1"/>
</dbReference>
<dbReference type="PANTHER" id="PTHR13779">
    <property type="entry name" value="WERNER HELICASE-INTERACTING PROTEIN 1 FAMILY MEMBER"/>
    <property type="match status" value="1"/>
</dbReference>
<proteinExistence type="inferred from homology"/>
<evidence type="ECO:0000313" key="5">
    <source>
        <dbReference type="EMBL" id="GAA2735829.1"/>
    </source>
</evidence>
<reference evidence="6" key="1">
    <citation type="journal article" date="2019" name="Int. J. Syst. Evol. Microbiol.">
        <title>The Global Catalogue of Microorganisms (GCM) 10K type strain sequencing project: providing services to taxonomists for standard genome sequencing and annotation.</title>
        <authorList>
            <consortium name="The Broad Institute Genomics Platform"/>
            <consortium name="The Broad Institute Genome Sequencing Center for Infectious Disease"/>
            <person name="Wu L."/>
            <person name="Ma J."/>
        </authorList>
    </citation>
    <scope>NUCLEOTIDE SEQUENCE [LARGE SCALE GENOMIC DNA]</scope>
    <source>
        <strain evidence="6">JCM 8201</strain>
    </source>
</reference>
<dbReference type="SMART" id="SM00382">
    <property type="entry name" value="AAA"/>
    <property type="match status" value="1"/>
</dbReference>
<comment type="similarity">
    <text evidence="1">Belongs to the AAA ATPase family. RarA/MGS1/WRNIP1 subfamily.</text>
</comment>
<evidence type="ECO:0000313" key="6">
    <source>
        <dbReference type="Proteomes" id="UP001501842"/>
    </source>
</evidence>
<comment type="caution">
    <text evidence="5">The sequence shown here is derived from an EMBL/GenBank/DDBJ whole genome shotgun (WGS) entry which is preliminary data.</text>
</comment>
<dbReference type="Pfam" id="PF16193">
    <property type="entry name" value="AAA_assoc_2"/>
    <property type="match status" value="1"/>
</dbReference>
<dbReference type="Gene3D" id="1.10.3710.10">
    <property type="entry name" value="DNA polymerase III clamp loader subunits, C-terminal domain"/>
    <property type="match status" value="1"/>
</dbReference>
<dbReference type="InterPro" id="IPR027417">
    <property type="entry name" value="P-loop_NTPase"/>
</dbReference>
<dbReference type="InterPro" id="IPR051314">
    <property type="entry name" value="AAA_ATPase_RarA/MGS1/WRNIP1"/>
</dbReference>
<dbReference type="InterPro" id="IPR021886">
    <property type="entry name" value="MgsA_C"/>
</dbReference>
<keyword evidence="3" id="KW-0067">ATP-binding</keyword>
<feature type="domain" description="AAA+ ATPase" evidence="4">
    <location>
        <begin position="52"/>
        <end position="169"/>
    </location>
</feature>
<dbReference type="CDD" id="cd00009">
    <property type="entry name" value="AAA"/>
    <property type="match status" value="1"/>
</dbReference>
<dbReference type="SUPFAM" id="SSF52540">
    <property type="entry name" value="P-loop containing nucleoside triphosphate hydrolases"/>
    <property type="match status" value="1"/>
</dbReference>
<organism evidence="5 6">
    <name type="scientific">Actinocorallia aurantiaca</name>
    <dbReference type="NCBI Taxonomy" id="46204"/>
    <lineage>
        <taxon>Bacteria</taxon>
        <taxon>Bacillati</taxon>
        <taxon>Actinomycetota</taxon>
        <taxon>Actinomycetes</taxon>
        <taxon>Streptosporangiales</taxon>
        <taxon>Thermomonosporaceae</taxon>
        <taxon>Actinocorallia</taxon>
    </lineage>
</organism>
<evidence type="ECO:0000256" key="3">
    <source>
        <dbReference type="ARBA" id="ARBA00022840"/>
    </source>
</evidence>
<sequence>MDSLFDVPAEDAQKANEPLAVRMRPRTLEEVVGQEHLTGPGTPIRQLVERDAPMSLVLWGPPGTGKTTLATVISQASRRRFVEISAVSDGVKQVREAIAQAKRELGMSGRQTLLFVDEVHRFNKAQQDALLPAVENRWVSFIGATTENPFFSVNSPLLSRSLLLTLQPLGDEHVRKVLKRALTDERGVKAVLAGDAEDNLVRLAGGDARRSLTYLEAAALVSADGEITVDVLEKAVDSAAVRYDRDGDQHYDVISAFIKSIRGSDVDAALHYLARMIVAGEDARFIARRLIVHASEDIGMADPTALQTAVAAARAVEYVGLPEARINLAQAVVHLSLAPKSNAVITAIDEAMADVRRGVVGHVPGHLRDAHYRGAEKLGHGEGYLYAHDHPGGVVAQQYAPDELEGRRYYRPTRHGAESRWSEVLERIRTVLKGR</sequence>
<keyword evidence="2" id="KW-0547">Nucleotide-binding</keyword>
<dbReference type="RefSeq" id="WP_344455732.1">
    <property type="nucleotide sequence ID" value="NZ_BAAATZ010000030.1"/>
</dbReference>
<dbReference type="CDD" id="cd18139">
    <property type="entry name" value="HLD_clamp_RarA"/>
    <property type="match status" value="1"/>
</dbReference>
<keyword evidence="6" id="KW-1185">Reference proteome</keyword>
<dbReference type="InterPro" id="IPR003959">
    <property type="entry name" value="ATPase_AAA_core"/>
</dbReference>
<dbReference type="Gene3D" id="1.20.272.10">
    <property type="match status" value="1"/>
</dbReference>
<name>A0ABP6H4F2_9ACTN</name>
<gene>
    <name evidence="5" type="ORF">GCM10010439_61640</name>
</gene>
<protein>
    <submittedName>
        <fullName evidence="5">Replication-associated recombination protein A</fullName>
    </submittedName>
</protein>
<evidence type="ECO:0000256" key="2">
    <source>
        <dbReference type="ARBA" id="ARBA00022741"/>
    </source>
</evidence>
<dbReference type="Pfam" id="PF12002">
    <property type="entry name" value="MgsA_C"/>
    <property type="match status" value="1"/>
</dbReference>
<accession>A0ABP6H4F2</accession>
<dbReference type="InterPro" id="IPR003593">
    <property type="entry name" value="AAA+_ATPase"/>
</dbReference>